<dbReference type="OrthoDB" id="3066311at2759"/>
<dbReference type="EMBL" id="JABBWM010000008">
    <property type="protein sequence ID" value="KAG2115350.1"/>
    <property type="molecule type" value="Genomic_DNA"/>
</dbReference>
<evidence type="ECO:0000313" key="3">
    <source>
        <dbReference type="Proteomes" id="UP000823399"/>
    </source>
</evidence>
<feature type="region of interest" description="Disordered" evidence="1">
    <location>
        <begin position="365"/>
        <end position="386"/>
    </location>
</feature>
<gene>
    <name evidence="2" type="ORF">F5147DRAFT_677003</name>
</gene>
<feature type="region of interest" description="Disordered" evidence="1">
    <location>
        <begin position="130"/>
        <end position="163"/>
    </location>
</feature>
<accession>A0A9P7FG63</accession>
<keyword evidence="3" id="KW-1185">Reference proteome</keyword>
<feature type="compositionally biased region" description="Basic and acidic residues" evidence="1">
    <location>
        <begin position="64"/>
        <end position="73"/>
    </location>
</feature>
<feature type="region of interest" description="Disordered" evidence="1">
    <location>
        <begin position="64"/>
        <end position="99"/>
    </location>
</feature>
<name>A0A9P7FG63_9AGAM</name>
<dbReference type="Proteomes" id="UP000823399">
    <property type="component" value="Unassembled WGS sequence"/>
</dbReference>
<feature type="compositionally biased region" description="Polar residues" evidence="1">
    <location>
        <begin position="74"/>
        <end position="83"/>
    </location>
</feature>
<organism evidence="2 3">
    <name type="scientific">Suillus discolor</name>
    <dbReference type="NCBI Taxonomy" id="1912936"/>
    <lineage>
        <taxon>Eukaryota</taxon>
        <taxon>Fungi</taxon>
        <taxon>Dikarya</taxon>
        <taxon>Basidiomycota</taxon>
        <taxon>Agaricomycotina</taxon>
        <taxon>Agaricomycetes</taxon>
        <taxon>Agaricomycetidae</taxon>
        <taxon>Boletales</taxon>
        <taxon>Suillineae</taxon>
        <taxon>Suillaceae</taxon>
        <taxon>Suillus</taxon>
    </lineage>
</organism>
<dbReference type="GeneID" id="64698347"/>
<protein>
    <submittedName>
        <fullName evidence="2">Uncharacterized protein</fullName>
    </submittedName>
</protein>
<dbReference type="AlphaFoldDB" id="A0A9P7FG63"/>
<reference evidence="2" key="1">
    <citation type="journal article" date="2020" name="New Phytol.">
        <title>Comparative genomics reveals dynamic genome evolution in host specialist ectomycorrhizal fungi.</title>
        <authorList>
            <person name="Lofgren L.A."/>
            <person name="Nguyen N.H."/>
            <person name="Vilgalys R."/>
            <person name="Ruytinx J."/>
            <person name="Liao H.L."/>
            <person name="Branco S."/>
            <person name="Kuo A."/>
            <person name="LaButti K."/>
            <person name="Lipzen A."/>
            <person name="Andreopoulos W."/>
            <person name="Pangilinan J."/>
            <person name="Riley R."/>
            <person name="Hundley H."/>
            <person name="Na H."/>
            <person name="Barry K."/>
            <person name="Grigoriev I.V."/>
            <person name="Stajich J.E."/>
            <person name="Kennedy P.G."/>
        </authorList>
    </citation>
    <scope>NUCLEOTIDE SEQUENCE</scope>
    <source>
        <strain evidence="2">FC423</strain>
    </source>
</reference>
<dbReference type="RefSeq" id="XP_041297067.1">
    <property type="nucleotide sequence ID" value="XM_041436088.1"/>
</dbReference>
<evidence type="ECO:0000256" key="1">
    <source>
        <dbReference type="SAM" id="MobiDB-lite"/>
    </source>
</evidence>
<comment type="caution">
    <text evidence="2">The sequence shown here is derived from an EMBL/GenBank/DDBJ whole genome shotgun (WGS) entry which is preliminary data.</text>
</comment>
<feature type="region of interest" description="Disordered" evidence="1">
    <location>
        <begin position="286"/>
        <end position="348"/>
    </location>
</feature>
<feature type="compositionally biased region" description="Basic and acidic residues" evidence="1">
    <location>
        <begin position="130"/>
        <end position="145"/>
    </location>
</feature>
<sequence>MFTDPSARVPHVFVIPPEEEHSQNPPWCCFDADLPPENSRSVELSSANQPDILSDVPFLLHESESTSSFHHEQPSASPVVLTQSRSSTSSNRSEKHQNPQHIVISAMHNNDLIRIVQHDVREDSDVIEVVKVKRPKDNKPNHTDHIPPSPSNQEPQLKRSKTFRARASRAFQSIKNVSLPHCKQSNSKPHVKDLWTSTESMPGIFRGVLHSKEDVPPTASRKLSSFFQRQPFSSEGILSSSTTTSLPYLKGSDTTPSIAEIRPSYEFIERPLTPCAPTYDHSLRRPVSSADFQRAPSSESKFSKDLKRPVSSQDLQRPEKDLRPVSSDDFQHDERPTSPNPPSTQASRKRFSVNELHRLFSFSPEPPSSFTVPSASTSASTSSTHSYPDVPYTAVHFVDDDYGREIEGKYGRNLDLLDGDDDELPLPSRPRDISFELRLDSLHFDSLSFNAEDFDVSMNLEASGLGISRQ</sequence>
<proteinExistence type="predicted"/>
<evidence type="ECO:0000313" key="2">
    <source>
        <dbReference type="EMBL" id="KAG2115350.1"/>
    </source>
</evidence>